<comment type="cofactor">
    <cofactor evidence="1">
        <name>Zn(2+)</name>
        <dbReference type="ChEBI" id="CHEBI:29105"/>
    </cofactor>
</comment>
<dbReference type="GO" id="GO:0004222">
    <property type="term" value="F:metalloendopeptidase activity"/>
    <property type="evidence" value="ECO:0007669"/>
    <property type="project" value="InterPro"/>
</dbReference>
<comment type="subcellular location">
    <subcellularLocation>
        <location evidence="2">Membrane</location>
        <topology evidence="2">Multi-pass membrane protein</topology>
    </subcellularLocation>
</comment>
<comment type="caution">
    <text evidence="13">The sequence shown here is derived from an EMBL/GenBank/DDBJ whole genome shotgun (WGS) entry which is preliminary data.</text>
</comment>
<evidence type="ECO:0000256" key="7">
    <source>
        <dbReference type="ARBA" id="ARBA00022833"/>
    </source>
</evidence>
<evidence type="ECO:0000256" key="2">
    <source>
        <dbReference type="ARBA" id="ARBA00004141"/>
    </source>
</evidence>
<name>A0A9D2RYG8_9FIRM</name>
<feature type="transmembrane region" description="Helical" evidence="11">
    <location>
        <begin position="275"/>
        <end position="296"/>
    </location>
</feature>
<feature type="transmembrane region" description="Helical" evidence="11">
    <location>
        <begin position="93"/>
        <end position="115"/>
    </location>
</feature>
<evidence type="ECO:0000256" key="6">
    <source>
        <dbReference type="ARBA" id="ARBA00022801"/>
    </source>
</evidence>
<dbReference type="InterPro" id="IPR008915">
    <property type="entry name" value="Peptidase_M50"/>
</dbReference>
<evidence type="ECO:0000256" key="8">
    <source>
        <dbReference type="ARBA" id="ARBA00022989"/>
    </source>
</evidence>
<evidence type="ECO:0000256" key="10">
    <source>
        <dbReference type="ARBA" id="ARBA00023136"/>
    </source>
</evidence>
<keyword evidence="6" id="KW-0378">Hydrolase</keyword>
<keyword evidence="7" id="KW-0862">Zinc</keyword>
<dbReference type="InterPro" id="IPR001478">
    <property type="entry name" value="PDZ"/>
</dbReference>
<evidence type="ECO:0000256" key="4">
    <source>
        <dbReference type="ARBA" id="ARBA00022670"/>
    </source>
</evidence>
<evidence type="ECO:0000313" key="14">
    <source>
        <dbReference type="Proteomes" id="UP000824214"/>
    </source>
</evidence>
<dbReference type="AlphaFoldDB" id="A0A9D2RYG8"/>
<dbReference type="PANTHER" id="PTHR42837">
    <property type="entry name" value="REGULATOR OF SIGMA-E PROTEASE RSEP"/>
    <property type="match status" value="1"/>
</dbReference>
<comment type="similarity">
    <text evidence="3">Belongs to the peptidase M50B family.</text>
</comment>
<proteinExistence type="inferred from homology"/>
<dbReference type="EMBL" id="DWXZ01000105">
    <property type="protein sequence ID" value="HJB37427.1"/>
    <property type="molecule type" value="Genomic_DNA"/>
</dbReference>
<protein>
    <submittedName>
        <fullName evidence="13">M50 family metallopeptidase</fullName>
    </submittedName>
</protein>
<organism evidence="13 14">
    <name type="scientific">Candidatus Acutalibacter ornithocaccae</name>
    <dbReference type="NCBI Taxonomy" id="2838416"/>
    <lineage>
        <taxon>Bacteria</taxon>
        <taxon>Bacillati</taxon>
        <taxon>Bacillota</taxon>
        <taxon>Clostridia</taxon>
        <taxon>Eubacteriales</taxon>
        <taxon>Acutalibacteraceae</taxon>
        <taxon>Acutalibacter</taxon>
    </lineage>
</organism>
<evidence type="ECO:0000256" key="11">
    <source>
        <dbReference type="SAM" id="Phobius"/>
    </source>
</evidence>
<sequence>MLTAALLILIGVLFFGFIIFFHELGHFLLAKASGIRVNEFALGMGPKLFGFRKGETQYSLRLLPIGGYCAMEGEDEDSGDPRAFGNKPVWKRFLVVAAGGIFNIVLGFFLMMIVLGQQDVFATTQIASFTEGSALQAAGAQVGDTIVEVDGYSIYTDRDLSFSLALADPDAVSMVVNRDGQRVDLGTFALHSQTLEDGSSMVSLDFYVEPEAVTFLSLVRRSATDTLSMARMVVETLKGMFTGRFGLNDVAGPIGTAQAIGQAASAGLAEGFGQAVLNILLMIVMITVNLGVINLLPLPALDGGRLLFLLWEGVTRHPVPAKYEGYVHAVGFVLFIGLTVVIAFHDIFRIVQG</sequence>
<dbReference type="InterPro" id="IPR004387">
    <property type="entry name" value="Pept_M50_Zn"/>
</dbReference>
<dbReference type="InterPro" id="IPR036034">
    <property type="entry name" value="PDZ_sf"/>
</dbReference>
<keyword evidence="8 11" id="KW-1133">Transmembrane helix</keyword>
<feature type="transmembrane region" description="Helical" evidence="11">
    <location>
        <begin position="326"/>
        <end position="348"/>
    </location>
</feature>
<dbReference type="Pfam" id="PF02163">
    <property type="entry name" value="Peptidase_M50"/>
    <property type="match status" value="1"/>
</dbReference>
<evidence type="ECO:0000259" key="12">
    <source>
        <dbReference type="SMART" id="SM00228"/>
    </source>
</evidence>
<keyword evidence="10 11" id="KW-0472">Membrane</keyword>
<dbReference type="SUPFAM" id="SSF50156">
    <property type="entry name" value="PDZ domain-like"/>
    <property type="match status" value="1"/>
</dbReference>
<evidence type="ECO:0000313" key="13">
    <source>
        <dbReference type="EMBL" id="HJB37427.1"/>
    </source>
</evidence>
<evidence type="ECO:0000256" key="5">
    <source>
        <dbReference type="ARBA" id="ARBA00022692"/>
    </source>
</evidence>
<dbReference type="Proteomes" id="UP000824214">
    <property type="component" value="Unassembled WGS sequence"/>
</dbReference>
<reference evidence="13" key="1">
    <citation type="journal article" date="2021" name="PeerJ">
        <title>Extensive microbial diversity within the chicken gut microbiome revealed by metagenomics and culture.</title>
        <authorList>
            <person name="Gilroy R."/>
            <person name="Ravi A."/>
            <person name="Getino M."/>
            <person name="Pursley I."/>
            <person name="Horton D.L."/>
            <person name="Alikhan N.F."/>
            <person name="Baker D."/>
            <person name="Gharbi K."/>
            <person name="Hall N."/>
            <person name="Watson M."/>
            <person name="Adriaenssens E.M."/>
            <person name="Foster-Nyarko E."/>
            <person name="Jarju S."/>
            <person name="Secka A."/>
            <person name="Antonio M."/>
            <person name="Oren A."/>
            <person name="Chaudhuri R.R."/>
            <person name="La Ragione R."/>
            <person name="Hildebrand F."/>
            <person name="Pallen M.J."/>
        </authorList>
    </citation>
    <scope>NUCLEOTIDE SEQUENCE</scope>
    <source>
        <strain evidence="13">ChiBcolR8-3208</strain>
    </source>
</reference>
<dbReference type="GO" id="GO:0006508">
    <property type="term" value="P:proteolysis"/>
    <property type="evidence" value="ECO:0007669"/>
    <property type="project" value="UniProtKB-KW"/>
</dbReference>
<evidence type="ECO:0000256" key="1">
    <source>
        <dbReference type="ARBA" id="ARBA00001947"/>
    </source>
</evidence>
<gene>
    <name evidence="13" type="ORF">H9942_05095</name>
</gene>
<keyword evidence="5 11" id="KW-0812">Transmembrane</keyword>
<evidence type="ECO:0000256" key="3">
    <source>
        <dbReference type="ARBA" id="ARBA00007931"/>
    </source>
</evidence>
<evidence type="ECO:0000256" key="9">
    <source>
        <dbReference type="ARBA" id="ARBA00023049"/>
    </source>
</evidence>
<keyword evidence="9" id="KW-0482">Metalloprotease</keyword>
<accession>A0A9D2RYG8</accession>
<dbReference type="SMART" id="SM00228">
    <property type="entry name" value="PDZ"/>
    <property type="match status" value="1"/>
</dbReference>
<dbReference type="GO" id="GO:0016020">
    <property type="term" value="C:membrane"/>
    <property type="evidence" value="ECO:0007669"/>
    <property type="project" value="UniProtKB-SubCell"/>
</dbReference>
<dbReference type="Gene3D" id="2.30.42.10">
    <property type="match status" value="1"/>
</dbReference>
<feature type="domain" description="PDZ" evidence="12">
    <location>
        <begin position="104"/>
        <end position="180"/>
    </location>
</feature>
<reference evidence="13" key="2">
    <citation type="submission" date="2021-04" db="EMBL/GenBank/DDBJ databases">
        <authorList>
            <person name="Gilroy R."/>
        </authorList>
    </citation>
    <scope>NUCLEOTIDE SEQUENCE</scope>
    <source>
        <strain evidence="13">ChiBcolR8-3208</strain>
    </source>
</reference>
<dbReference type="CDD" id="cd06163">
    <property type="entry name" value="S2P-M50_PDZ_RseP-like"/>
    <property type="match status" value="1"/>
</dbReference>
<keyword evidence="4" id="KW-0645">Protease</keyword>
<dbReference type="PANTHER" id="PTHR42837:SF2">
    <property type="entry name" value="MEMBRANE METALLOPROTEASE ARASP2, CHLOROPLASTIC-RELATED"/>
    <property type="match status" value="1"/>
</dbReference>